<dbReference type="FunCoup" id="A0A0F7IEF7">
    <property type="interactions" value="31"/>
</dbReference>
<dbReference type="InParanoid" id="A0A0F7IEF7"/>
<evidence type="ECO:0000313" key="2">
    <source>
        <dbReference type="EMBL" id="AKG90762.1"/>
    </source>
</evidence>
<reference evidence="2 3" key="1">
    <citation type="submission" date="2015-04" db="EMBL/GenBank/DDBJ databases">
        <title>The complete genome sequence of the hyperthermophilic, obligate iron-reducing archaeon Geoglobus ahangari strain 234T.</title>
        <authorList>
            <person name="Manzella M.P."/>
            <person name="Holmes D.E."/>
            <person name="Rocheleau J.M."/>
            <person name="Chung A."/>
            <person name="Reguera G."/>
            <person name="Kashefi K."/>
        </authorList>
    </citation>
    <scope>NUCLEOTIDE SEQUENCE [LARGE SCALE GENOMIC DNA]</scope>
    <source>
        <strain evidence="2 3">234</strain>
    </source>
</reference>
<comment type="similarity">
    <text evidence="1">Belongs to the UPF0047 family.</text>
</comment>
<gene>
    <name evidence="2" type="ORF">GAH_01965</name>
</gene>
<dbReference type="GeneID" id="24804530"/>
<proteinExistence type="inferred from homology"/>
<evidence type="ECO:0000313" key="3">
    <source>
        <dbReference type="Proteomes" id="UP000034723"/>
    </source>
</evidence>
<dbReference type="InterPro" id="IPR001602">
    <property type="entry name" value="UPF0047_YjbQ-like"/>
</dbReference>
<dbReference type="KEGG" id="gah:GAH_01965"/>
<keyword evidence="3" id="KW-1185">Reference proteome</keyword>
<sequence length="132" mass="14786">MVVIEVETRKREEVVDITERIREAVRGKSGIAVVYSTHTTTGLIINEAEAGLMEDIIAHLSNLVPYRAGYRHDMIDSNADAHIKASLLGNSVIIPVEDGRLLLGTWQRILFVELDGPRRRKVHVIVYEAEKG</sequence>
<name>A0A0F7IEF7_9EURY</name>
<protein>
    <submittedName>
        <fullName evidence="2">Secondary thiamine-phosphate synthase enzyme</fullName>
    </submittedName>
</protein>
<dbReference type="Proteomes" id="UP000034723">
    <property type="component" value="Chromosome"/>
</dbReference>
<dbReference type="STRING" id="113653.GAH_01965"/>
<dbReference type="InterPro" id="IPR035917">
    <property type="entry name" value="YjbQ-like_sf"/>
</dbReference>
<dbReference type="AlphaFoldDB" id="A0A0F7IEF7"/>
<dbReference type="RefSeq" id="WP_048096438.1">
    <property type="nucleotide sequence ID" value="NZ_CP011267.1"/>
</dbReference>
<dbReference type="SUPFAM" id="SSF111038">
    <property type="entry name" value="YjbQ-like"/>
    <property type="match status" value="1"/>
</dbReference>
<accession>A0A0F7IEF7</accession>
<dbReference type="Pfam" id="PF01894">
    <property type="entry name" value="YjbQ"/>
    <property type="match status" value="1"/>
</dbReference>
<dbReference type="NCBIfam" id="TIGR00149">
    <property type="entry name" value="TIGR00149_YjbQ"/>
    <property type="match status" value="1"/>
</dbReference>
<dbReference type="PANTHER" id="PTHR30615:SF8">
    <property type="entry name" value="UPF0047 PROTEIN C4A8.02C"/>
    <property type="match status" value="1"/>
</dbReference>
<dbReference type="PATRIC" id="fig|113653.22.peg.1933"/>
<organism evidence="2 3">
    <name type="scientific">Geoglobus ahangari</name>
    <dbReference type="NCBI Taxonomy" id="113653"/>
    <lineage>
        <taxon>Archaea</taxon>
        <taxon>Methanobacteriati</taxon>
        <taxon>Methanobacteriota</taxon>
        <taxon>Archaeoglobi</taxon>
        <taxon>Archaeoglobales</taxon>
        <taxon>Archaeoglobaceae</taxon>
        <taxon>Geoglobus</taxon>
    </lineage>
</organism>
<dbReference type="PROSITE" id="PS01314">
    <property type="entry name" value="UPF0047"/>
    <property type="match status" value="1"/>
</dbReference>
<dbReference type="Gene3D" id="2.60.120.460">
    <property type="entry name" value="YjbQ-like"/>
    <property type="match status" value="1"/>
</dbReference>
<dbReference type="OrthoDB" id="6663at2157"/>
<dbReference type="EMBL" id="CP011267">
    <property type="protein sequence ID" value="AKG90762.1"/>
    <property type="molecule type" value="Genomic_DNA"/>
</dbReference>
<dbReference type="HOGENOM" id="CLU_096980_1_1_2"/>
<evidence type="ECO:0000256" key="1">
    <source>
        <dbReference type="ARBA" id="ARBA00005534"/>
    </source>
</evidence>
<dbReference type="PANTHER" id="PTHR30615">
    <property type="entry name" value="UNCHARACTERIZED PROTEIN YJBQ-RELATED"/>
    <property type="match status" value="1"/>
</dbReference>
<dbReference type="PIRSF" id="PIRSF004681">
    <property type="entry name" value="UCP004681"/>
    <property type="match status" value="1"/>
</dbReference>